<dbReference type="SUPFAM" id="SSF52402">
    <property type="entry name" value="Adenine nucleotide alpha hydrolases-like"/>
    <property type="match status" value="1"/>
</dbReference>
<dbReference type="Pfam" id="PF01012">
    <property type="entry name" value="ETF"/>
    <property type="match status" value="1"/>
</dbReference>
<reference evidence="2 3" key="1">
    <citation type="submission" date="2018-10" db="EMBL/GenBank/DDBJ databases">
        <title>Co-occurring genomic capacity for anaerobic methane metabolism and dissimilatory sulfite reduction discovered in the Korarchaeota.</title>
        <authorList>
            <person name="Mckay L.J."/>
            <person name="Dlakic M."/>
            <person name="Fields M.W."/>
            <person name="Delmont T.O."/>
            <person name="Eren A.M."/>
            <person name="Jay Z.J."/>
            <person name="Klingelsmith K.B."/>
            <person name="Rusch D.B."/>
            <person name="Inskeep W.P."/>
        </authorList>
    </citation>
    <scope>NUCLEOTIDE SEQUENCE [LARGE SCALE GENOMIC DNA]</scope>
    <source>
        <strain evidence="2 3">MDKW</strain>
    </source>
</reference>
<dbReference type="CDD" id="cd01714">
    <property type="entry name" value="ETF_beta"/>
    <property type="match status" value="1"/>
</dbReference>
<evidence type="ECO:0000313" key="2">
    <source>
        <dbReference type="EMBL" id="RSN78720.1"/>
    </source>
</evidence>
<keyword evidence="3" id="KW-1185">Reference proteome</keyword>
<evidence type="ECO:0000313" key="3">
    <source>
        <dbReference type="Proteomes" id="UP000277582"/>
    </source>
</evidence>
<dbReference type="EMBL" id="RCOS01000010">
    <property type="protein sequence ID" value="RSN78720.1"/>
    <property type="molecule type" value="Genomic_DNA"/>
</dbReference>
<dbReference type="SMART" id="SM00893">
    <property type="entry name" value="ETF"/>
    <property type="match status" value="1"/>
</dbReference>
<sequence>MKIVVCIKWVPNTTSVNIDPKTGTLIREGIPSVINPHDLNALEMALEFKDRYGGEVVVLSMAPPHAKLGLEHAIGMGADRAVLISDKAFAGADTLATSYTLSKAIERIGYDLIFTGQETIDSSTAHIGAQIASWLGIPYIYYVDEISYVNGHLRVRRHLEDAIELYDVNIPALIATAMRANKPRYVNIYGKIRAKKVGVEVWNNSILRLDEECIGLKGSPTTVSRIDLVPKVPRKGEVFKGDSREAVKWLVEKLSQEGLI</sequence>
<dbReference type="PANTHER" id="PTHR21294">
    <property type="entry name" value="ELECTRON TRANSFER FLAVOPROTEIN BETA-SUBUNIT"/>
    <property type="match status" value="1"/>
</dbReference>
<dbReference type="RefSeq" id="WP_125670072.1">
    <property type="nucleotide sequence ID" value="NZ_RCOS01000010.1"/>
</dbReference>
<dbReference type="Gene3D" id="3.40.50.620">
    <property type="entry name" value="HUPs"/>
    <property type="match status" value="1"/>
</dbReference>
<dbReference type="PIRSF" id="PIRSF000090">
    <property type="entry name" value="Beta-ETF"/>
    <property type="match status" value="1"/>
</dbReference>
<gene>
    <name evidence="2" type="ORF">D6D85_00490</name>
</gene>
<dbReference type="InterPro" id="IPR012255">
    <property type="entry name" value="ETF_b"/>
</dbReference>
<dbReference type="Proteomes" id="UP000277582">
    <property type="component" value="Unassembled WGS sequence"/>
</dbReference>
<dbReference type="OrthoDB" id="6635at2157"/>
<dbReference type="InterPro" id="IPR014730">
    <property type="entry name" value="ETF_a/b_N"/>
</dbReference>
<feature type="domain" description="Electron transfer flavoprotein alpha/beta-subunit N-terminal" evidence="1">
    <location>
        <begin position="22"/>
        <end position="211"/>
    </location>
</feature>
<comment type="caution">
    <text evidence="2">The sequence shown here is derived from an EMBL/GenBank/DDBJ whole genome shotgun (WGS) entry which is preliminary data.</text>
</comment>
<organism evidence="2 3">
    <name type="scientific">Candidatus Methanodesulfokora washburnensis</name>
    <dbReference type="NCBI Taxonomy" id="2478471"/>
    <lineage>
        <taxon>Archaea</taxon>
        <taxon>Thermoproteota</taxon>
        <taxon>Candidatus Korarchaeia</taxon>
        <taxon>Candidatus Korarchaeia incertae sedis</taxon>
        <taxon>Candidatus Methanodesulfokora</taxon>
    </lineage>
</organism>
<name>A0A3R9R1C7_9CREN</name>
<proteinExistence type="predicted"/>
<accession>A0A3R9R1C7</accession>
<dbReference type="AlphaFoldDB" id="A0A3R9R1C7"/>
<evidence type="ECO:0000259" key="1">
    <source>
        <dbReference type="SMART" id="SM00893"/>
    </source>
</evidence>
<dbReference type="PANTHER" id="PTHR21294:SF17">
    <property type="entry name" value="PROTEIN FIXA"/>
    <property type="match status" value="1"/>
</dbReference>
<dbReference type="InterPro" id="IPR014729">
    <property type="entry name" value="Rossmann-like_a/b/a_fold"/>
</dbReference>
<dbReference type="GO" id="GO:0009055">
    <property type="term" value="F:electron transfer activity"/>
    <property type="evidence" value="ECO:0007669"/>
    <property type="project" value="InterPro"/>
</dbReference>
<dbReference type="InterPro" id="IPR033948">
    <property type="entry name" value="ETF_beta_N"/>
</dbReference>
<protein>
    <submittedName>
        <fullName evidence="2">Electron transfer flavoprotein subunit beta/FixA family protein</fullName>
    </submittedName>
</protein>